<accession>A0ABS0KMK1</accession>
<protein>
    <submittedName>
        <fullName evidence="1">Uncharacterized protein</fullName>
    </submittedName>
</protein>
<sequence>MLDDSMRTRRKEDRPRQYCDITLYPISGTVAATGIWMDQARREGACLANAPAC</sequence>
<dbReference type="Proteomes" id="UP000608450">
    <property type="component" value="Unassembled WGS sequence"/>
</dbReference>
<dbReference type="EMBL" id="JADTFC010000042">
    <property type="protein sequence ID" value="MBG6289149.1"/>
    <property type="molecule type" value="Genomic_DNA"/>
</dbReference>
<evidence type="ECO:0000313" key="2">
    <source>
        <dbReference type="Proteomes" id="UP000608450"/>
    </source>
</evidence>
<organism evidence="1 2">
    <name type="scientific">Pseudomonas nitroreducens</name>
    <dbReference type="NCBI Taxonomy" id="46680"/>
    <lineage>
        <taxon>Bacteria</taxon>
        <taxon>Pseudomonadati</taxon>
        <taxon>Pseudomonadota</taxon>
        <taxon>Gammaproteobacteria</taxon>
        <taxon>Pseudomonadales</taxon>
        <taxon>Pseudomonadaceae</taxon>
        <taxon>Pseudomonas</taxon>
    </lineage>
</organism>
<gene>
    <name evidence="1" type="ORF">I5I61_16985</name>
</gene>
<proteinExistence type="predicted"/>
<reference evidence="1 2" key="1">
    <citation type="submission" date="2020-11" db="EMBL/GenBank/DDBJ databases">
        <title>Enhanced detection system for hospital associated transmission using whole genome sequencing surveillance.</title>
        <authorList>
            <person name="Harrison L.H."/>
            <person name="Van Tyne D."/>
            <person name="Marsh J.W."/>
            <person name="Griffith M.P."/>
            <person name="Snyder D.J."/>
            <person name="Cooper V.S."/>
            <person name="Mustapha M."/>
        </authorList>
    </citation>
    <scope>NUCLEOTIDE SEQUENCE [LARGE SCALE GENOMIC DNA]</scope>
    <source>
        <strain evidence="1 2">PSA00705</strain>
    </source>
</reference>
<dbReference type="RefSeq" id="WP_196912937.1">
    <property type="nucleotide sequence ID" value="NZ_JADTFC010000042.1"/>
</dbReference>
<comment type="caution">
    <text evidence="1">The sequence shown here is derived from an EMBL/GenBank/DDBJ whole genome shotgun (WGS) entry which is preliminary data.</text>
</comment>
<name>A0ABS0KMK1_PSENT</name>
<evidence type="ECO:0000313" key="1">
    <source>
        <dbReference type="EMBL" id="MBG6289149.1"/>
    </source>
</evidence>
<keyword evidence="2" id="KW-1185">Reference proteome</keyword>